<name>A0ABN9YFK6_9DINO</name>
<organism evidence="1 2">
    <name type="scientific">Prorocentrum cordatum</name>
    <dbReference type="NCBI Taxonomy" id="2364126"/>
    <lineage>
        <taxon>Eukaryota</taxon>
        <taxon>Sar</taxon>
        <taxon>Alveolata</taxon>
        <taxon>Dinophyceae</taxon>
        <taxon>Prorocentrales</taxon>
        <taxon>Prorocentraceae</taxon>
        <taxon>Prorocentrum</taxon>
    </lineage>
</organism>
<feature type="non-terminal residue" evidence="1">
    <location>
        <position position="202"/>
    </location>
</feature>
<comment type="caution">
    <text evidence="1">The sequence shown here is derived from an EMBL/GenBank/DDBJ whole genome shotgun (WGS) entry which is preliminary data.</text>
</comment>
<accession>A0ABN9YFK6</accession>
<reference evidence="1" key="1">
    <citation type="submission" date="2023-10" db="EMBL/GenBank/DDBJ databases">
        <authorList>
            <person name="Chen Y."/>
            <person name="Shah S."/>
            <person name="Dougan E. K."/>
            <person name="Thang M."/>
            <person name="Chan C."/>
        </authorList>
    </citation>
    <scope>NUCLEOTIDE SEQUENCE [LARGE SCALE GENOMIC DNA]</scope>
</reference>
<protein>
    <recommendedName>
        <fullName evidence="3">EF-hand domain-containing protein</fullName>
    </recommendedName>
</protein>
<feature type="non-terminal residue" evidence="1">
    <location>
        <position position="1"/>
    </location>
</feature>
<dbReference type="Proteomes" id="UP001189429">
    <property type="component" value="Unassembled WGS sequence"/>
</dbReference>
<evidence type="ECO:0000313" key="2">
    <source>
        <dbReference type="Proteomes" id="UP001189429"/>
    </source>
</evidence>
<keyword evidence="2" id="KW-1185">Reference proteome</keyword>
<sequence>AGALCPEKASVDPLLDLRDVTDARQASTALPKGAEAGSTRLRVLSLQGFVAEQDGRPQMVKIAGGGIEEFRTIEALRPCCPEHEHAEMILDAPLDMDYGRKSRVEAVHPLVSAVISQGPPGCTDTEAIGFLHSFDKNRDNMLNFKDEFSRGMQLYVHGDRKPKKLDLQVIHTDVRRIGDLLGCPLAFGYNCPVKPGAKTPVE</sequence>
<evidence type="ECO:0008006" key="3">
    <source>
        <dbReference type="Google" id="ProtNLM"/>
    </source>
</evidence>
<dbReference type="EMBL" id="CAUYUJ010022618">
    <property type="protein sequence ID" value="CAK0911636.1"/>
    <property type="molecule type" value="Genomic_DNA"/>
</dbReference>
<evidence type="ECO:0000313" key="1">
    <source>
        <dbReference type="EMBL" id="CAK0911636.1"/>
    </source>
</evidence>
<gene>
    <name evidence="1" type="ORF">PCOR1329_LOCUS85470</name>
</gene>
<proteinExistence type="predicted"/>